<gene>
    <name evidence="2" type="ORF">SAMN05443633_11194</name>
</gene>
<evidence type="ECO:0000313" key="3">
    <source>
        <dbReference type="Proteomes" id="UP000184518"/>
    </source>
</evidence>
<keyword evidence="1" id="KW-0472">Membrane</keyword>
<evidence type="ECO:0008006" key="4">
    <source>
        <dbReference type="Google" id="ProtNLM"/>
    </source>
</evidence>
<dbReference type="STRING" id="1416778.SAMN05443633_11194"/>
<dbReference type="AlphaFoldDB" id="A0A1M5HWE8"/>
<name>A0A1M5HWE8_9FLAO</name>
<dbReference type="Proteomes" id="UP000184518">
    <property type="component" value="Unassembled WGS sequence"/>
</dbReference>
<evidence type="ECO:0000256" key="1">
    <source>
        <dbReference type="SAM" id="Phobius"/>
    </source>
</evidence>
<accession>A0A1M5HWE8</accession>
<keyword evidence="1" id="KW-1133">Transmembrane helix</keyword>
<feature type="transmembrane region" description="Helical" evidence="1">
    <location>
        <begin position="28"/>
        <end position="51"/>
    </location>
</feature>
<feature type="transmembrane region" description="Helical" evidence="1">
    <location>
        <begin position="71"/>
        <end position="93"/>
    </location>
</feature>
<dbReference type="Gene3D" id="1.20.1720.10">
    <property type="entry name" value="Multidrug resistance protein D"/>
    <property type="match status" value="1"/>
</dbReference>
<evidence type="ECO:0000313" key="2">
    <source>
        <dbReference type="EMBL" id="SHG20291.1"/>
    </source>
</evidence>
<reference evidence="3" key="1">
    <citation type="submission" date="2016-11" db="EMBL/GenBank/DDBJ databases">
        <authorList>
            <person name="Varghese N."/>
            <person name="Submissions S."/>
        </authorList>
    </citation>
    <scope>NUCLEOTIDE SEQUENCE [LARGE SCALE GENOMIC DNA]</scope>
    <source>
        <strain evidence="3">DSM 27619</strain>
    </source>
</reference>
<keyword evidence="3" id="KW-1185">Reference proteome</keyword>
<dbReference type="EMBL" id="FQUT01000011">
    <property type="protein sequence ID" value="SHG20291.1"/>
    <property type="molecule type" value="Genomic_DNA"/>
</dbReference>
<organism evidence="2 3">
    <name type="scientific">Chryseobacterium arachidis</name>
    <dbReference type="NCBI Taxonomy" id="1416778"/>
    <lineage>
        <taxon>Bacteria</taxon>
        <taxon>Pseudomonadati</taxon>
        <taxon>Bacteroidota</taxon>
        <taxon>Flavobacteriia</taxon>
        <taxon>Flavobacteriales</taxon>
        <taxon>Weeksellaceae</taxon>
        <taxon>Chryseobacterium group</taxon>
        <taxon>Chryseobacterium</taxon>
    </lineage>
</organism>
<proteinExistence type="predicted"/>
<sequence>MDLLFLFKNVRVFHIKSIITMKFQNTKYLYISTLLAFILIPLGGLTTDIYIPSLPAMAEDLNVPVEKVQISLLLFMVSSGFSSFLSEVSLTVLEGTESIFLH</sequence>
<keyword evidence="1" id="KW-0812">Transmembrane</keyword>
<protein>
    <recommendedName>
        <fullName evidence="4">MFS transporter, DHA1 family, bicyclomycin/chloramphenicol resistance protein</fullName>
    </recommendedName>
</protein>